<feature type="transmembrane region" description="Helical" evidence="1">
    <location>
        <begin position="309"/>
        <end position="329"/>
    </location>
</feature>
<organism evidence="2 3">
    <name type="scientific">Dyadobacter koreensis</name>
    <dbReference type="NCBI Taxonomy" id="408657"/>
    <lineage>
        <taxon>Bacteria</taxon>
        <taxon>Pseudomonadati</taxon>
        <taxon>Bacteroidota</taxon>
        <taxon>Cytophagia</taxon>
        <taxon>Cytophagales</taxon>
        <taxon>Spirosomataceae</taxon>
        <taxon>Dyadobacter</taxon>
    </lineage>
</organism>
<keyword evidence="1" id="KW-0812">Transmembrane</keyword>
<feature type="transmembrane region" description="Helical" evidence="1">
    <location>
        <begin position="345"/>
        <end position="364"/>
    </location>
</feature>
<feature type="transmembrane region" description="Helical" evidence="1">
    <location>
        <begin position="247"/>
        <end position="263"/>
    </location>
</feature>
<dbReference type="OrthoDB" id="944995at2"/>
<reference evidence="2 3" key="1">
    <citation type="submission" date="2016-10" db="EMBL/GenBank/DDBJ databases">
        <authorList>
            <person name="de Groot N.N."/>
        </authorList>
    </citation>
    <scope>NUCLEOTIDE SEQUENCE [LARGE SCALE GENOMIC DNA]</scope>
    <source>
        <strain evidence="2 3">DSM 19938</strain>
    </source>
</reference>
<evidence type="ECO:0000313" key="3">
    <source>
        <dbReference type="Proteomes" id="UP000199532"/>
    </source>
</evidence>
<feature type="transmembrane region" description="Helical" evidence="1">
    <location>
        <begin position="210"/>
        <end position="226"/>
    </location>
</feature>
<dbReference type="AlphaFoldDB" id="A0A1H7A2S4"/>
<keyword evidence="1" id="KW-0472">Membrane</keyword>
<proteinExistence type="predicted"/>
<keyword evidence="3" id="KW-1185">Reference proteome</keyword>
<keyword evidence="1" id="KW-1133">Transmembrane helix</keyword>
<feature type="transmembrane region" description="Helical" evidence="1">
    <location>
        <begin position="143"/>
        <end position="165"/>
    </location>
</feature>
<name>A0A1H7A2S4_9BACT</name>
<protein>
    <recommendedName>
        <fullName evidence="4">4-amino-4-deoxy-L-arabinose transferase</fullName>
    </recommendedName>
</protein>
<accession>A0A1H7A2S4</accession>
<gene>
    <name evidence="2" type="ORF">SAMN04487995_5443</name>
</gene>
<evidence type="ECO:0000313" key="2">
    <source>
        <dbReference type="EMBL" id="SEJ58207.1"/>
    </source>
</evidence>
<feature type="transmembrane region" description="Helical" evidence="1">
    <location>
        <begin position="12"/>
        <end position="35"/>
    </location>
</feature>
<feature type="transmembrane region" description="Helical" evidence="1">
    <location>
        <begin position="371"/>
        <end position="392"/>
    </location>
</feature>
<evidence type="ECO:0008006" key="4">
    <source>
        <dbReference type="Google" id="ProtNLM"/>
    </source>
</evidence>
<feature type="transmembrane region" description="Helical" evidence="1">
    <location>
        <begin position="95"/>
        <end position="114"/>
    </location>
</feature>
<feature type="transmembrane region" description="Helical" evidence="1">
    <location>
        <begin position="177"/>
        <end position="204"/>
    </location>
</feature>
<evidence type="ECO:0000256" key="1">
    <source>
        <dbReference type="SAM" id="Phobius"/>
    </source>
</evidence>
<dbReference type="STRING" id="408657.SAMN04487995_5443"/>
<feature type="transmembrane region" description="Helical" evidence="1">
    <location>
        <begin position="269"/>
        <end position="288"/>
    </location>
</feature>
<dbReference type="Proteomes" id="UP000199532">
    <property type="component" value="Unassembled WGS sequence"/>
</dbReference>
<dbReference type="EMBL" id="FNXY01000009">
    <property type="protein sequence ID" value="SEJ58207.1"/>
    <property type="molecule type" value="Genomic_DNA"/>
</dbReference>
<sequence>MFQALLKFARTNTWLAVIFCIIPVLIYFLVFKVIALNINYVAFDDILILGIIPGFEDADWPNRWKRLTELFPEHRLVFSRSIILLLHSLFGKINMVWPMIVANICWTACAFIFYKAFRYLRISLWYFVPIMWLWFSIQSFENIFWGVSSLCNFGVLLFVLSSLYFATHHPKKHYIAILFAVLATFTYGNGLMVFPVIGLIAWLMGRKKDFVITVLVTGIIAVIYFIDFTPITQNLDFSNPQQVKEGFLGYFGFIGSIATISAYDAANSVLMTAVAAGFILIAALIYLFRKHWILLWNAAWGKTPFTNPGALFSLGIAAFVAITTLALVYKRIPTDTFEGMFKGRYRMYSALWCIALYFGLLSLTSRPSLRFSIVAIVPFVIFLNLIILHSNFALAVNNRRMAIVQEFNARYNADWLGVKMFSMDQARFEKIRAYYNSEDPLAEGWNPRLATDSIPCPKIYEPDTVKKDGSYIVVNFEKDFFPAEKNYSDGAYVILKSAGHTYASAQTQYPVPLKTTIRRFMYFNKGAYVNFHSATVEPGFYRIYLLVRKNGKNTIYCTNKTWKEE</sequence>